<dbReference type="GeneID" id="81391273"/>
<dbReference type="EMBL" id="JAPMSZ010000002">
    <property type="protein sequence ID" value="KAJ5111893.1"/>
    <property type="molecule type" value="Genomic_DNA"/>
</dbReference>
<name>A0A9W9G4G1_9EURO</name>
<accession>A0A9W9G4G1</accession>
<dbReference type="AlphaFoldDB" id="A0A9W9G4G1"/>
<reference evidence="1" key="2">
    <citation type="journal article" date="2023" name="IMA Fungus">
        <title>Comparative genomic study of the Penicillium genus elucidates a diverse pangenome and 15 lateral gene transfer events.</title>
        <authorList>
            <person name="Petersen C."/>
            <person name="Sorensen T."/>
            <person name="Nielsen M.R."/>
            <person name="Sondergaard T.E."/>
            <person name="Sorensen J.L."/>
            <person name="Fitzpatrick D.A."/>
            <person name="Frisvad J.C."/>
            <person name="Nielsen K.L."/>
        </authorList>
    </citation>
    <scope>NUCLEOTIDE SEQUENCE</scope>
    <source>
        <strain evidence="1">IBT 34128</strain>
    </source>
</reference>
<organism evidence="1 2">
    <name type="scientific">Penicillium alfredii</name>
    <dbReference type="NCBI Taxonomy" id="1506179"/>
    <lineage>
        <taxon>Eukaryota</taxon>
        <taxon>Fungi</taxon>
        <taxon>Dikarya</taxon>
        <taxon>Ascomycota</taxon>
        <taxon>Pezizomycotina</taxon>
        <taxon>Eurotiomycetes</taxon>
        <taxon>Eurotiomycetidae</taxon>
        <taxon>Eurotiales</taxon>
        <taxon>Aspergillaceae</taxon>
        <taxon>Penicillium</taxon>
    </lineage>
</organism>
<reference evidence="1" key="1">
    <citation type="submission" date="2022-11" db="EMBL/GenBank/DDBJ databases">
        <authorList>
            <person name="Petersen C."/>
        </authorList>
    </citation>
    <scope>NUCLEOTIDE SEQUENCE</scope>
    <source>
        <strain evidence="1">IBT 34128</strain>
    </source>
</reference>
<gene>
    <name evidence="1" type="ORF">NUU61_001523</name>
</gene>
<keyword evidence="2" id="KW-1185">Reference proteome</keyword>
<comment type="caution">
    <text evidence="1">The sequence shown here is derived from an EMBL/GenBank/DDBJ whole genome shotgun (WGS) entry which is preliminary data.</text>
</comment>
<sequence length="86" mass="9846">MHCLPTGQPLKNLVVLMAIRDFQCTFALLVSCVEINALKSEYNVYQSSPLAQEKFDHRPWTPLDGEPERVIFAFVDCIDSNVFRTQ</sequence>
<dbReference type="RefSeq" id="XP_056515372.1">
    <property type="nucleotide sequence ID" value="XM_056652105.1"/>
</dbReference>
<evidence type="ECO:0000313" key="1">
    <source>
        <dbReference type="EMBL" id="KAJ5111893.1"/>
    </source>
</evidence>
<dbReference type="Proteomes" id="UP001141434">
    <property type="component" value="Unassembled WGS sequence"/>
</dbReference>
<evidence type="ECO:0000313" key="2">
    <source>
        <dbReference type="Proteomes" id="UP001141434"/>
    </source>
</evidence>
<protein>
    <submittedName>
        <fullName evidence="1">Uncharacterized protein</fullName>
    </submittedName>
</protein>
<proteinExistence type="predicted"/>